<dbReference type="EMBL" id="FSFA01000003">
    <property type="protein sequence ID" value="SHX42620.1"/>
    <property type="molecule type" value="Genomic_DNA"/>
</dbReference>
<dbReference type="Pfam" id="PF19698">
    <property type="entry name" value="DUF6197"/>
    <property type="match status" value="1"/>
</dbReference>
<evidence type="ECO:0000313" key="2">
    <source>
        <dbReference type="Proteomes" id="UP000185183"/>
    </source>
</evidence>
<dbReference type="RefSeq" id="WP_074357525.1">
    <property type="nucleotide sequence ID" value="NZ_FSCP01000001.1"/>
</dbReference>
<dbReference type="AlphaFoldDB" id="A0A9Q7SEK9"/>
<accession>A0A9Q7SEK9</accession>
<name>A0A9Q7SEK9_9MYCO</name>
<comment type="caution">
    <text evidence="1">The sequence shown here is derived from an EMBL/GenBank/DDBJ whole genome shotgun (WGS) entry which is preliminary data.</text>
</comment>
<protein>
    <submittedName>
        <fullName evidence="1">Uncharacterized protein</fullName>
    </submittedName>
</protein>
<proteinExistence type="predicted"/>
<evidence type="ECO:0000313" key="1">
    <source>
        <dbReference type="EMBL" id="SHX42620.1"/>
    </source>
</evidence>
<dbReference type="Proteomes" id="UP000185183">
    <property type="component" value="Unassembled WGS sequence"/>
</dbReference>
<dbReference type="InterPro" id="IPR045677">
    <property type="entry name" value="DUF6197"/>
</dbReference>
<reference evidence="1 2" key="1">
    <citation type="submission" date="2016-11" db="EMBL/GenBank/DDBJ databases">
        <authorList>
            <consortium name="Pathogen Informatics"/>
        </authorList>
    </citation>
    <scope>NUCLEOTIDE SEQUENCE [LARGE SCALE GENOMIC DNA]</scope>
    <source>
        <strain evidence="1 2">968</strain>
    </source>
</reference>
<sequence length="133" mass="14588">MSAPTIPSVADLLRGALAELRRPLNPITGHGWTQGKYGTGNDCKCADGAIIQAVTDGLRTGRPTPMTDVIDDLRLQLAKVISDVQGWEPPAQDFRGLPLAKFIHRWNDNRERVFPEVEAVFERAIELAEAGAR</sequence>
<gene>
    <name evidence="1" type="ORF">SAMEA2275694_02606</name>
</gene>
<organism evidence="1 2">
    <name type="scientific">Mycobacteroides abscessus subsp. bolletii</name>
    <dbReference type="NCBI Taxonomy" id="319705"/>
    <lineage>
        <taxon>Bacteria</taxon>
        <taxon>Bacillati</taxon>
        <taxon>Actinomycetota</taxon>
        <taxon>Actinomycetes</taxon>
        <taxon>Mycobacteriales</taxon>
        <taxon>Mycobacteriaceae</taxon>
        <taxon>Mycobacteroides</taxon>
        <taxon>Mycobacteroides abscessus</taxon>
    </lineage>
</organism>